<dbReference type="AlphaFoldDB" id="D2R1K5"/>
<keyword evidence="3 10" id="KW-1134">Transmembrane beta strand</keyword>
<dbReference type="InterPro" id="IPR000531">
    <property type="entry name" value="Beta-barrel_TonB"/>
</dbReference>
<dbReference type="Proteomes" id="UP000001887">
    <property type="component" value="Chromosome"/>
</dbReference>
<dbReference type="eggNOG" id="COG4206">
    <property type="taxonomic scope" value="Bacteria"/>
</dbReference>
<comment type="similarity">
    <text evidence="10 11">Belongs to the TonB-dependent receptor family.</text>
</comment>
<feature type="region of interest" description="Disordered" evidence="12">
    <location>
        <begin position="39"/>
        <end position="68"/>
    </location>
</feature>
<protein>
    <submittedName>
        <fullName evidence="16">TonB-dependent receptor plug</fullName>
    </submittedName>
</protein>
<dbReference type="STRING" id="530564.Psta_2050"/>
<keyword evidence="8 10" id="KW-0472">Membrane</keyword>
<dbReference type="GO" id="GO:0009279">
    <property type="term" value="C:cell outer membrane"/>
    <property type="evidence" value="ECO:0007669"/>
    <property type="project" value="UniProtKB-SubCell"/>
</dbReference>
<dbReference type="EMBL" id="CP001848">
    <property type="protein sequence ID" value="ADB16724.1"/>
    <property type="molecule type" value="Genomic_DNA"/>
</dbReference>
<feature type="domain" description="TonB-dependent receptor plug" evidence="15">
    <location>
        <begin position="113"/>
        <end position="220"/>
    </location>
</feature>
<dbReference type="InterPro" id="IPR036942">
    <property type="entry name" value="Beta-barrel_TonB_sf"/>
</dbReference>
<evidence type="ECO:0000256" key="1">
    <source>
        <dbReference type="ARBA" id="ARBA00004571"/>
    </source>
</evidence>
<evidence type="ECO:0000313" key="16">
    <source>
        <dbReference type="EMBL" id="ADB16724.1"/>
    </source>
</evidence>
<evidence type="ECO:0000256" key="9">
    <source>
        <dbReference type="ARBA" id="ARBA00023237"/>
    </source>
</evidence>
<keyword evidence="2 10" id="KW-0813">Transport</keyword>
<evidence type="ECO:0000259" key="15">
    <source>
        <dbReference type="Pfam" id="PF07715"/>
    </source>
</evidence>
<dbReference type="InterPro" id="IPR039426">
    <property type="entry name" value="TonB-dep_rcpt-like"/>
</dbReference>
<feature type="compositionally biased region" description="Polar residues" evidence="12">
    <location>
        <begin position="51"/>
        <end position="60"/>
    </location>
</feature>
<evidence type="ECO:0000256" key="13">
    <source>
        <dbReference type="SAM" id="SignalP"/>
    </source>
</evidence>
<sequence length="682" mass="74262" precursor="true">MRLSFWWKCALTAALLPQFSSPLARTLWADDLATANISDEETPNRYRDQPTETAVENASYQPPAEAPAEVPLENEAIPELPETVVPGRLSNFPAEPLPADTVVSPNRMPTPASQTGSSITVITADDIARSGQTSVAEVLRGKLGVDVVRQGGPGSITSVFLRGANSSHTKVLLDGIPLNAPQNASRLFDFSTLTTDNVERIEVLRGPQSMVYGSDAIGGVINIITKRGQGPLSVTAGTMGGSFQTGQVTLSAQAGDERKYFSIQGSQYHTGGVSQVDSFPEQDDFNLGVVSGRTGINLENGLNIDYVFRYSDARADIDDQFAFPTFTPADNLIRKNKTKVFANRVQFTHTALDGMLQQKVGLNLTDYDFLDTDPGAFGTPDYQGQTREVDYLISGQLTETNILSAGANYLAEDASSTFDPRVTQNLKGAYIQDQFQLLPNWFTTAGVRWDDTSKAGTAQTYRVTSIYNFDSGTSLHGSIGTGFRQPALAENSFGFFNPNLRPERSKGWDAGVRQELFGGAVVADATYFRNDFLDLIVINDTFTALENVGAARSSGVELTLLVYIFEDLWVDASYTFDDTLNLDTGAQLLRRPEDKSSLSITRAWTDIGASATLQLIYIGDRADIGGVTLDSYYLLNASGRRKITENVEAFVRLDNITNESYEEVDAYNSVPFGAYGGLNFTY</sequence>
<evidence type="ECO:0000256" key="6">
    <source>
        <dbReference type="ARBA" id="ARBA00023065"/>
    </source>
</evidence>
<feature type="chain" id="PRO_5003034511" evidence="13">
    <location>
        <begin position="25"/>
        <end position="682"/>
    </location>
</feature>
<dbReference type="CDD" id="cd01347">
    <property type="entry name" value="ligand_gated_channel"/>
    <property type="match status" value="1"/>
</dbReference>
<gene>
    <name evidence="16" type="ordered locus">Psta_2050</name>
</gene>
<accession>D2R1K5</accession>
<dbReference type="InterPro" id="IPR012910">
    <property type="entry name" value="Plug_dom"/>
</dbReference>
<dbReference type="PANTHER" id="PTHR30069:SF53">
    <property type="entry name" value="COLICIN I RECEPTOR-RELATED"/>
    <property type="match status" value="1"/>
</dbReference>
<dbReference type="Pfam" id="PF07715">
    <property type="entry name" value="Plug"/>
    <property type="match status" value="1"/>
</dbReference>
<organism evidence="16 17">
    <name type="scientific">Pirellula staleyi (strain ATCC 27377 / DSM 6068 / ICPB 4128)</name>
    <name type="common">Pirella staleyi</name>
    <dbReference type="NCBI Taxonomy" id="530564"/>
    <lineage>
        <taxon>Bacteria</taxon>
        <taxon>Pseudomonadati</taxon>
        <taxon>Planctomycetota</taxon>
        <taxon>Planctomycetia</taxon>
        <taxon>Pirellulales</taxon>
        <taxon>Pirellulaceae</taxon>
        <taxon>Pirellula</taxon>
    </lineage>
</organism>
<name>D2R1K5_PIRSD</name>
<keyword evidence="17" id="KW-1185">Reference proteome</keyword>
<evidence type="ECO:0000256" key="2">
    <source>
        <dbReference type="ARBA" id="ARBA00022448"/>
    </source>
</evidence>
<feature type="signal peptide" evidence="13">
    <location>
        <begin position="1"/>
        <end position="24"/>
    </location>
</feature>
<dbReference type="OrthoDB" id="101167at2"/>
<evidence type="ECO:0000256" key="12">
    <source>
        <dbReference type="SAM" id="MobiDB-lite"/>
    </source>
</evidence>
<evidence type="ECO:0000256" key="3">
    <source>
        <dbReference type="ARBA" id="ARBA00022452"/>
    </source>
</evidence>
<keyword evidence="9 10" id="KW-0998">Cell outer membrane</keyword>
<evidence type="ECO:0000256" key="5">
    <source>
        <dbReference type="ARBA" id="ARBA00022729"/>
    </source>
</evidence>
<dbReference type="KEGG" id="psl:Psta_2050"/>
<dbReference type="GO" id="GO:0015889">
    <property type="term" value="P:cobalamin transport"/>
    <property type="evidence" value="ECO:0007669"/>
    <property type="project" value="TreeGrafter"/>
</dbReference>
<feature type="domain" description="TonB-dependent receptor-like beta-barrel" evidence="14">
    <location>
        <begin position="277"/>
        <end position="656"/>
    </location>
</feature>
<evidence type="ECO:0000256" key="4">
    <source>
        <dbReference type="ARBA" id="ARBA00022692"/>
    </source>
</evidence>
<evidence type="ECO:0000259" key="14">
    <source>
        <dbReference type="Pfam" id="PF00593"/>
    </source>
</evidence>
<keyword evidence="7 11" id="KW-0798">TonB box</keyword>
<dbReference type="InterPro" id="IPR037066">
    <property type="entry name" value="Plug_dom_sf"/>
</dbReference>
<keyword evidence="6" id="KW-0406">Ion transport</keyword>
<dbReference type="GO" id="GO:0006811">
    <property type="term" value="P:monoatomic ion transport"/>
    <property type="evidence" value="ECO:0007669"/>
    <property type="project" value="UniProtKB-KW"/>
</dbReference>
<evidence type="ECO:0000313" key="17">
    <source>
        <dbReference type="Proteomes" id="UP000001887"/>
    </source>
</evidence>
<reference evidence="16 17" key="1">
    <citation type="journal article" date="2009" name="Stand. Genomic Sci.">
        <title>Complete genome sequence of Pirellula staleyi type strain (ATCC 27377).</title>
        <authorList>
            <person name="Clum A."/>
            <person name="Tindall B.J."/>
            <person name="Sikorski J."/>
            <person name="Ivanova N."/>
            <person name="Mavrommatis K."/>
            <person name="Lucas S."/>
            <person name="Glavina del Rio T."/>
            <person name="Nolan M."/>
            <person name="Chen F."/>
            <person name="Tice H."/>
            <person name="Pitluck S."/>
            <person name="Cheng J.F."/>
            <person name="Chertkov O."/>
            <person name="Brettin T."/>
            <person name="Han C."/>
            <person name="Detter J.C."/>
            <person name="Kuske C."/>
            <person name="Bruce D."/>
            <person name="Goodwin L."/>
            <person name="Ovchinikova G."/>
            <person name="Pati A."/>
            <person name="Mikhailova N."/>
            <person name="Chen A."/>
            <person name="Palaniappan K."/>
            <person name="Land M."/>
            <person name="Hauser L."/>
            <person name="Chang Y.J."/>
            <person name="Jeffries C.D."/>
            <person name="Chain P."/>
            <person name="Rohde M."/>
            <person name="Goker M."/>
            <person name="Bristow J."/>
            <person name="Eisen J.A."/>
            <person name="Markowitz V."/>
            <person name="Hugenholtz P."/>
            <person name="Kyrpides N.C."/>
            <person name="Klenk H.P."/>
            <person name="Lapidus A."/>
        </authorList>
    </citation>
    <scope>NUCLEOTIDE SEQUENCE [LARGE SCALE GENOMIC DNA]</scope>
    <source>
        <strain evidence="17">ATCC 27377 / DSM 6068 / ICPB 4128</strain>
    </source>
</reference>
<dbReference type="SUPFAM" id="SSF56935">
    <property type="entry name" value="Porins"/>
    <property type="match status" value="1"/>
</dbReference>
<proteinExistence type="inferred from homology"/>
<dbReference type="Pfam" id="PF00593">
    <property type="entry name" value="TonB_dep_Rec_b-barrel"/>
    <property type="match status" value="1"/>
</dbReference>
<keyword evidence="16" id="KW-0675">Receptor</keyword>
<evidence type="ECO:0000256" key="10">
    <source>
        <dbReference type="PROSITE-ProRule" id="PRU01360"/>
    </source>
</evidence>
<dbReference type="Gene3D" id="2.170.130.10">
    <property type="entry name" value="TonB-dependent receptor, plug domain"/>
    <property type="match status" value="1"/>
</dbReference>
<evidence type="ECO:0000256" key="8">
    <source>
        <dbReference type="ARBA" id="ARBA00023136"/>
    </source>
</evidence>
<keyword evidence="4 10" id="KW-0812">Transmembrane</keyword>
<keyword evidence="5 13" id="KW-0732">Signal</keyword>
<dbReference type="PANTHER" id="PTHR30069">
    <property type="entry name" value="TONB-DEPENDENT OUTER MEMBRANE RECEPTOR"/>
    <property type="match status" value="1"/>
</dbReference>
<evidence type="ECO:0000256" key="7">
    <source>
        <dbReference type="ARBA" id="ARBA00023077"/>
    </source>
</evidence>
<dbReference type="HOGENOM" id="CLU_008287_18_5_0"/>
<comment type="subcellular location">
    <subcellularLocation>
        <location evidence="1 10">Cell outer membrane</location>
        <topology evidence="1 10">Multi-pass membrane protein</topology>
    </subcellularLocation>
</comment>
<dbReference type="Gene3D" id="2.40.170.20">
    <property type="entry name" value="TonB-dependent receptor, beta-barrel domain"/>
    <property type="match status" value="1"/>
</dbReference>
<dbReference type="PROSITE" id="PS52016">
    <property type="entry name" value="TONB_DEPENDENT_REC_3"/>
    <property type="match status" value="1"/>
</dbReference>
<evidence type="ECO:0000256" key="11">
    <source>
        <dbReference type="RuleBase" id="RU003357"/>
    </source>
</evidence>